<feature type="domain" description="DDH" evidence="1">
    <location>
        <begin position="20"/>
        <end position="162"/>
    </location>
</feature>
<comment type="caution">
    <text evidence="3">The sequence shown here is derived from an EMBL/GenBank/DDBJ whole genome shotgun (WGS) entry which is preliminary data.</text>
</comment>
<gene>
    <name evidence="3" type="ORF">B2A_14173</name>
</gene>
<reference evidence="3" key="1">
    <citation type="submission" date="2013-08" db="EMBL/GenBank/DDBJ databases">
        <authorList>
            <person name="Mendez C."/>
            <person name="Richter M."/>
            <person name="Ferrer M."/>
            <person name="Sanchez J."/>
        </authorList>
    </citation>
    <scope>NUCLEOTIDE SEQUENCE</scope>
</reference>
<evidence type="ECO:0000313" key="3">
    <source>
        <dbReference type="EMBL" id="EQD30337.1"/>
    </source>
</evidence>
<name>T0YEQ5_9ZZZZ</name>
<accession>T0YEQ5</accession>
<proteinExistence type="predicted"/>
<evidence type="ECO:0000259" key="2">
    <source>
        <dbReference type="Pfam" id="PF02272"/>
    </source>
</evidence>
<dbReference type="InterPro" id="IPR038763">
    <property type="entry name" value="DHH_sf"/>
</dbReference>
<feature type="domain" description="DHHA1" evidence="2">
    <location>
        <begin position="240"/>
        <end position="320"/>
    </location>
</feature>
<dbReference type="Gene3D" id="3.10.310.40">
    <property type="match status" value="1"/>
</dbReference>
<organism evidence="3">
    <name type="scientific">mine drainage metagenome</name>
    <dbReference type="NCBI Taxonomy" id="410659"/>
    <lineage>
        <taxon>unclassified sequences</taxon>
        <taxon>metagenomes</taxon>
        <taxon>ecological metagenomes</taxon>
    </lineage>
</organism>
<dbReference type="PANTHER" id="PTHR47618">
    <property type="entry name" value="BIFUNCTIONAL OLIGORIBONUCLEASE AND PAP PHOSPHATASE NRNA"/>
    <property type="match status" value="1"/>
</dbReference>
<dbReference type="InterPro" id="IPR003156">
    <property type="entry name" value="DHHA1_dom"/>
</dbReference>
<dbReference type="Pfam" id="PF01368">
    <property type="entry name" value="DHH"/>
    <property type="match status" value="1"/>
</dbReference>
<dbReference type="InterPro" id="IPR001667">
    <property type="entry name" value="DDH_dom"/>
</dbReference>
<dbReference type="GO" id="GO:0003676">
    <property type="term" value="F:nucleic acid binding"/>
    <property type="evidence" value="ECO:0007669"/>
    <property type="project" value="InterPro"/>
</dbReference>
<dbReference type="InterPro" id="IPR051319">
    <property type="entry name" value="Oligoribo/pAp-PDE_c-di-AMP_PDE"/>
</dbReference>
<dbReference type="SUPFAM" id="SSF64182">
    <property type="entry name" value="DHH phosphoesterases"/>
    <property type="match status" value="1"/>
</dbReference>
<dbReference type="Gene3D" id="3.90.1640.10">
    <property type="entry name" value="inorganic pyrophosphatase (n-terminal core)"/>
    <property type="match status" value="1"/>
</dbReference>
<dbReference type="AlphaFoldDB" id="T0YEQ5"/>
<sequence>MPNVSFEELSDEIRKLKGKRVMISFHSQGDTDAIASALGISSALPNSSISAPDKVTANSLRIMSKLGFDPSVIKDMFMENAEAIILVDVNNFENCGAFRENLDRYKGPVIIIDHHKKVEDKDNMRIFDEESYNSASSIVYDLLRNMGIDVEQRLAKLIAMGIISDSAEFKNSMPNTFMQLGELFGISKTTYIDLLEEVEHISPASERIKTIEDILMAKAEVHNNLLFMYGNAHAYANLAADDAIKMGADVVIFKSVGSNEVSLSSRLRPTLDKKYGIHLGALMKSLSKIINGTGGGHPCAAGAYGPVSDKGDEFISSFISEILTKVNNG</sequence>
<evidence type="ECO:0000259" key="1">
    <source>
        <dbReference type="Pfam" id="PF01368"/>
    </source>
</evidence>
<protein>
    <submittedName>
        <fullName evidence="3">Phosphoesterase RecJ domain protein</fullName>
    </submittedName>
</protein>
<dbReference type="Pfam" id="PF02272">
    <property type="entry name" value="DHHA1"/>
    <property type="match status" value="1"/>
</dbReference>
<reference evidence="3" key="2">
    <citation type="journal article" date="2014" name="ISME J.">
        <title>Microbial stratification in low pH oxic and suboxic macroscopic growths along an acid mine drainage.</title>
        <authorList>
            <person name="Mendez-Garcia C."/>
            <person name="Mesa V."/>
            <person name="Sprenger R.R."/>
            <person name="Richter M."/>
            <person name="Diez M.S."/>
            <person name="Solano J."/>
            <person name="Bargiela R."/>
            <person name="Golyshina O.V."/>
            <person name="Manteca A."/>
            <person name="Ramos J.L."/>
            <person name="Gallego J.R."/>
            <person name="Llorente I."/>
            <person name="Martins Dos Santos V.A."/>
            <person name="Jensen O.N."/>
            <person name="Pelaez A.I."/>
            <person name="Sanchez J."/>
            <person name="Ferrer M."/>
        </authorList>
    </citation>
    <scope>NUCLEOTIDE SEQUENCE</scope>
</reference>
<dbReference type="EMBL" id="AUZZ01010277">
    <property type="protein sequence ID" value="EQD30337.1"/>
    <property type="molecule type" value="Genomic_DNA"/>
</dbReference>
<dbReference type="PANTHER" id="PTHR47618:SF1">
    <property type="entry name" value="BIFUNCTIONAL OLIGORIBONUCLEASE AND PAP PHOSPHATASE NRNA"/>
    <property type="match status" value="1"/>
</dbReference>